<evidence type="ECO:0000313" key="1">
    <source>
        <dbReference type="EMBL" id="ASG67530.1"/>
    </source>
</evidence>
<dbReference type="EMBL" id="CP022132">
    <property type="protein sequence ID" value="ASG67530.1"/>
    <property type="molecule type" value="Genomic_DNA"/>
</dbReference>
<dbReference type="RefSeq" id="WP_088772067.1">
    <property type="nucleotide sequence ID" value="NZ_CP022132.1"/>
</dbReference>
<reference evidence="1 2" key="1">
    <citation type="submission" date="2017-06" db="EMBL/GenBank/DDBJ databases">
        <title>Complete genome of Francisella halioticida.</title>
        <authorList>
            <person name="Sjodin A."/>
        </authorList>
    </citation>
    <scope>NUCLEOTIDE SEQUENCE [LARGE SCALE GENOMIC DNA]</scope>
    <source>
        <strain evidence="1 2">DSM 23729</strain>
    </source>
</reference>
<name>A0ABM6LYH7_9GAMM</name>
<accession>A0ABM6LYH7</accession>
<dbReference type="Proteomes" id="UP000249910">
    <property type="component" value="Chromosome"/>
</dbReference>
<sequence length="62" mass="7132">MSFPFGNLAYTNSFREELYDSFETYADTTFELIDALSSSNAKTAVVYYPNKLNNIFNYLVPI</sequence>
<keyword evidence="2" id="KW-1185">Reference proteome</keyword>
<organism evidence="1 2">
    <name type="scientific">Francisella halioticida</name>
    <dbReference type="NCBI Taxonomy" id="549298"/>
    <lineage>
        <taxon>Bacteria</taxon>
        <taxon>Pseudomonadati</taxon>
        <taxon>Pseudomonadota</taxon>
        <taxon>Gammaproteobacteria</taxon>
        <taxon>Thiotrichales</taxon>
        <taxon>Francisellaceae</taxon>
        <taxon>Francisella</taxon>
    </lineage>
</organism>
<proteinExistence type="predicted"/>
<protein>
    <submittedName>
        <fullName evidence="1">Uncharacterized protein</fullName>
    </submittedName>
</protein>
<evidence type="ECO:0000313" key="2">
    <source>
        <dbReference type="Proteomes" id="UP000249910"/>
    </source>
</evidence>
<gene>
    <name evidence="1" type="ORF">CDV26_03190</name>
</gene>